<dbReference type="RefSeq" id="WP_135685099.1">
    <property type="nucleotide sequence ID" value="NZ_RQEQ01000030.1"/>
</dbReference>
<proteinExistence type="predicted"/>
<name>A0ABY2N354_9LEPT</name>
<sequence>MDENEILRLSFEKLTGYSYVNCQIEFYELNADEEPFKLKPAISFYSTYSLDESIIVRSESKSKIYYGKIIVGGTNILPFLYGKVFHRTIFFGFDLTEDKTKLIKSNIENECINKTNVSVCPKIDASKRFVIISMNKELDTQKVDYSKSLSQWLMIGLSYATLKVPIPLIGFVSFRENVEISYQEILK</sequence>
<comment type="caution">
    <text evidence="1">The sequence shown here is derived from an EMBL/GenBank/DDBJ whole genome shotgun (WGS) entry which is preliminary data.</text>
</comment>
<dbReference type="Proteomes" id="UP000297422">
    <property type="component" value="Unassembled WGS sequence"/>
</dbReference>
<protein>
    <submittedName>
        <fullName evidence="1">Uncharacterized protein</fullName>
    </submittedName>
</protein>
<gene>
    <name evidence="1" type="ORF">EHQ90_10445</name>
</gene>
<evidence type="ECO:0000313" key="1">
    <source>
        <dbReference type="EMBL" id="TGM14893.1"/>
    </source>
</evidence>
<organism evidence="1 2">
    <name type="scientific">Leptospira stimsonii</name>
    <dbReference type="NCBI Taxonomy" id="2202203"/>
    <lineage>
        <taxon>Bacteria</taxon>
        <taxon>Pseudomonadati</taxon>
        <taxon>Spirochaetota</taxon>
        <taxon>Spirochaetia</taxon>
        <taxon>Leptospirales</taxon>
        <taxon>Leptospiraceae</taxon>
        <taxon>Leptospira</taxon>
    </lineage>
</organism>
<evidence type="ECO:0000313" key="2">
    <source>
        <dbReference type="Proteomes" id="UP000297422"/>
    </source>
</evidence>
<keyword evidence="2" id="KW-1185">Reference proteome</keyword>
<accession>A0ABY2N354</accession>
<reference evidence="2" key="1">
    <citation type="journal article" date="2019" name="PLoS Negl. Trop. Dis.">
        <title>Revisiting the worldwide diversity of Leptospira species in the environment.</title>
        <authorList>
            <person name="Vincent A.T."/>
            <person name="Schiettekatte O."/>
            <person name="Bourhy P."/>
            <person name="Veyrier F.J."/>
            <person name="Picardeau M."/>
        </authorList>
    </citation>
    <scope>NUCLEOTIDE SEQUENCE [LARGE SCALE GENOMIC DNA]</scope>
    <source>
        <strain evidence="2">201702407</strain>
    </source>
</reference>
<dbReference type="EMBL" id="RQGT01000071">
    <property type="protein sequence ID" value="TGM14893.1"/>
    <property type="molecule type" value="Genomic_DNA"/>
</dbReference>